<dbReference type="InterPro" id="IPR036052">
    <property type="entry name" value="TrpB-like_PALP_sf"/>
</dbReference>
<dbReference type="Pfam" id="PF13535">
    <property type="entry name" value="ATP-grasp_4"/>
    <property type="match status" value="1"/>
</dbReference>
<dbReference type="AlphaFoldDB" id="A0A9W6I6J8"/>
<protein>
    <recommendedName>
        <fullName evidence="4">ATP-grasp domain-containing protein</fullName>
    </recommendedName>
</protein>
<dbReference type="Gene3D" id="3.40.50.20">
    <property type="match status" value="1"/>
</dbReference>
<dbReference type="GO" id="GO:0005524">
    <property type="term" value="F:ATP binding"/>
    <property type="evidence" value="ECO:0007669"/>
    <property type="project" value="UniProtKB-UniRule"/>
</dbReference>
<evidence type="ECO:0000313" key="5">
    <source>
        <dbReference type="EMBL" id="GLK12336.1"/>
    </source>
</evidence>
<dbReference type="GO" id="GO:0046872">
    <property type="term" value="F:metal ion binding"/>
    <property type="evidence" value="ECO:0007669"/>
    <property type="project" value="InterPro"/>
</dbReference>
<keyword evidence="3" id="KW-0547">Nucleotide-binding</keyword>
<dbReference type="Proteomes" id="UP001143474">
    <property type="component" value="Unassembled WGS sequence"/>
</dbReference>
<keyword evidence="2" id="KW-0663">Pyridoxal phosphate</keyword>
<dbReference type="PROSITE" id="PS50975">
    <property type="entry name" value="ATP_GRASP"/>
    <property type="match status" value="1"/>
</dbReference>
<dbReference type="EMBL" id="BSEV01000016">
    <property type="protein sequence ID" value="GLK12336.1"/>
    <property type="molecule type" value="Genomic_DNA"/>
</dbReference>
<organism evidence="5 6">
    <name type="scientific">Streptosporangium carneum</name>
    <dbReference type="NCBI Taxonomy" id="47481"/>
    <lineage>
        <taxon>Bacteria</taxon>
        <taxon>Bacillati</taxon>
        <taxon>Actinomycetota</taxon>
        <taxon>Actinomycetes</taxon>
        <taxon>Streptosporangiales</taxon>
        <taxon>Streptosporangiaceae</taxon>
        <taxon>Streptosporangium</taxon>
    </lineage>
</organism>
<evidence type="ECO:0000259" key="4">
    <source>
        <dbReference type="PROSITE" id="PS50975"/>
    </source>
</evidence>
<evidence type="ECO:0000256" key="3">
    <source>
        <dbReference type="PROSITE-ProRule" id="PRU00409"/>
    </source>
</evidence>
<reference evidence="5" key="1">
    <citation type="journal article" date="2014" name="Int. J. Syst. Evol. Microbiol.">
        <title>Complete genome sequence of Corynebacterium casei LMG S-19264T (=DSM 44701T), isolated from a smear-ripened cheese.</title>
        <authorList>
            <consortium name="US DOE Joint Genome Institute (JGI-PGF)"/>
            <person name="Walter F."/>
            <person name="Albersmeier A."/>
            <person name="Kalinowski J."/>
            <person name="Ruckert C."/>
        </authorList>
    </citation>
    <scope>NUCLEOTIDE SEQUENCE</scope>
    <source>
        <strain evidence="5">VKM Ac-2007</strain>
    </source>
</reference>
<gene>
    <name evidence="5" type="ORF">GCM10017600_57460</name>
</gene>
<feature type="domain" description="ATP-grasp" evidence="4">
    <location>
        <begin position="465"/>
        <end position="664"/>
    </location>
</feature>
<comment type="caution">
    <text evidence="5">The sequence shown here is derived from an EMBL/GenBank/DDBJ whole genome shotgun (WGS) entry which is preliminary data.</text>
</comment>
<dbReference type="SMART" id="SM01209">
    <property type="entry name" value="GARS_A"/>
    <property type="match status" value="1"/>
</dbReference>
<reference evidence="5" key="2">
    <citation type="submission" date="2023-01" db="EMBL/GenBank/DDBJ databases">
        <authorList>
            <person name="Sun Q."/>
            <person name="Evtushenko L."/>
        </authorList>
    </citation>
    <scope>NUCLEOTIDE SEQUENCE</scope>
    <source>
        <strain evidence="5">VKM Ac-2007</strain>
    </source>
</reference>
<evidence type="ECO:0000256" key="1">
    <source>
        <dbReference type="ARBA" id="ARBA00001933"/>
    </source>
</evidence>
<name>A0A9W6I6J8_9ACTN</name>
<keyword evidence="3" id="KW-0067">ATP-binding</keyword>
<accession>A0A9W6I6J8</accession>
<dbReference type="InterPro" id="IPR001926">
    <property type="entry name" value="TrpB-like_PALP"/>
</dbReference>
<dbReference type="Gene3D" id="3.40.50.1100">
    <property type="match status" value="2"/>
</dbReference>
<proteinExistence type="predicted"/>
<evidence type="ECO:0000256" key="2">
    <source>
        <dbReference type="ARBA" id="ARBA00022898"/>
    </source>
</evidence>
<evidence type="ECO:0000313" key="6">
    <source>
        <dbReference type="Proteomes" id="UP001143474"/>
    </source>
</evidence>
<dbReference type="SUPFAM" id="SSF53686">
    <property type="entry name" value="Tryptophan synthase beta subunit-like PLP-dependent enzymes"/>
    <property type="match status" value="1"/>
</dbReference>
<dbReference type="Pfam" id="PF00291">
    <property type="entry name" value="PALP"/>
    <property type="match status" value="1"/>
</dbReference>
<keyword evidence="6" id="KW-1185">Reference proteome</keyword>
<comment type="cofactor">
    <cofactor evidence="1">
        <name>pyridoxal 5'-phosphate</name>
        <dbReference type="ChEBI" id="CHEBI:597326"/>
    </cofactor>
</comment>
<dbReference type="GO" id="GO:1901605">
    <property type="term" value="P:alpha-amino acid metabolic process"/>
    <property type="evidence" value="ECO:0007669"/>
    <property type="project" value="UniProtKB-ARBA"/>
</dbReference>
<dbReference type="InterPro" id="IPR040570">
    <property type="entry name" value="LAL_C2"/>
</dbReference>
<dbReference type="PANTHER" id="PTHR10314">
    <property type="entry name" value="CYSTATHIONINE BETA-SYNTHASE"/>
    <property type="match status" value="1"/>
</dbReference>
<dbReference type="InterPro" id="IPR050214">
    <property type="entry name" value="Cys_Synth/Cystath_Beta-Synth"/>
</dbReference>
<sequence length="763" mass="81525">MTETAEGRHMLSENVINAIGGTPLVRLRTGRERGVEVYAKLEMQNLFAMKDRVAKEIILQARARGELAEGAPVVESSSGTMALGVALVGTALGHPVHIVTDPRIDPITLAKLKALGCSVHVVKEMDERGWQGARLTRLAELMNEHPGAFWPRQYDNPDNPGAYRTLAAELLADLDRVDVVVGSVGSGGSLCGTSRVLKESLPDLRVVGVDCVGSVIFGQPDWPQRLQSGLGNSLRPPNVDHDLIDEVHWLSDHEAFSSTRELASEEKLFAGNTSGSVYRVLGELARRAEPGTRIVGIFPDRGDRYTATVHDDDYWAERNLSERPLSARPRQVVMGTPVSAWSYAHTREEDPRPRFVFVESNTTGTGMLALGVARRLGYEPLLLTADPGRYAGFEETGCQAVRCDTDDLDDLLGALGRACDPHTVAGVTTTSEFYLATAARLAGALGLAAEDPEAVAGCRDKGRLRRTLAEAGVRQPAFEVVRDPGDAARAALRVGLPCVVKPVDDSGSSRVRRCDTPEEAAAQVAEIVAVTVNGRGQPTARAALVEEYLDCPEYSVETFGLDGEHLLVGIVDKSVTGAPCFVESRHLVPAGLPADAAQEMAATVRAALSAAGLRRGPGHTEVKLTPEGAAIVEINPRLAGGMIPELFRLTTGVDLLESQIRYAAGFVPALPEGFDGCAGIRFLMPDGEGLLERVTGVDDARAVTGIERVTVTAIPGQAVRPPRDAYGRIGHVIARGRSREDVADALEKACGMIRVEVAESGGR</sequence>
<dbReference type="SUPFAM" id="SSF56059">
    <property type="entry name" value="Glutathione synthetase ATP-binding domain-like"/>
    <property type="match status" value="1"/>
</dbReference>
<dbReference type="Gene3D" id="3.30.470.20">
    <property type="entry name" value="ATP-grasp fold, B domain"/>
    <property type="match status" value="1"/>
</dbReference>
<dbReference type="CDD" id="cd01561">
    <property type="entry name" value="CBS_like"/>
    <property type="match status" value="1"/>
</dbReference>
<dbReference type="InterPro" id="IPR011761">
    <property type="entry name" value="ATP-grasp"/>
</dbReference>
<dbReference type="Pfam" id="PF18603">
    <property type="entry name" value="LAL_C2"/>
    <property type="match status" value="1"/>
</dbReference>